<dbReference type="AlphaFoldDB" id="A0A520MQX6"/>
<dbReference type="PANTHER" id="PTHR10146:SF14">
    <property type="entry name" value="PYRIDOXAL PHOSPHATE HOMEOSTASIS PROTEIN"/>
    <property type="match status" value="1"/>
</dbReference>
<dbReference type="GO" id="GO:0030170">
    <property type="term" value="F:pyridoxal phosphate binding"/>
    <property type="evidence" value="ECO:0007669"/>
    <property type="project" value="UniProtKB-UniRule"/>
</dbReference>
<dbReference type="EMBL" id="SHBL01000030">
    <property type="protein sequence ID" value="RZO23621.1"/>
    <property type="molecule type" value="Genomic_DNA"/>
</dbReference>
<comment type="function">
    <text evidence="2">Pyridoxal 5'-phosphate (PLP)-binding protein, which is involved in PLP homeostasis.</text>
</comment>
<dbReference type="PIRSF" id="PIRSF004848">
    <property type="entry name" value="YBL036c_PLPDEIII"/>
    <property type="match status" value="1"/>
</dbReference>
<evidence type="ECO:0000313" key="7">
    <source>
        <dbReference type="Proteomes" id="UP000320146"/>
    </source>
</evidence>
<evidence type="ECO:0000256" key="3">
    <source>
        <dbReference type="PIRSR" id="PIRSR004848-1"/>
    </source>
</evidence>
<organism evidence="6 7">
    <name type="scientific">SAR86 cluster bacterium</name>
    <dbReference type="NCBI Taxonomy" id="2030880"/>
    <lineage>
        <taxon>Bacteria</taxon>
        <taxon>Pseudomonadati</taxon>
        <taxon>Pseudomonadota</taxon>
        <taxon>Gammaproteobacteria</taxon>
        <taxon>SAR86 cluster</taxon>
    </lineage>
</organism>
<evidence type="ECO:0000256" key="1">
    <source>
        <dbReference type="ARBA" id="ARBA00022898"/>
    </source>
</evidence>
<dbReference type="InterPro" id="IPR029066">
    <property type="entry name" value="PLP-binding_barrel"/>
</dbReference>
<dbReference type="InterPro" id="IPR001608">
    <property type="entry name" value="Ala_racemase_N"/>
</dbReference>
<evidence type="ECO:0000259" key="5">
    <source>
        <dbReference type="Pfam" id="PF01168"/>
    </source>
</evidence>
<name>A0A520MQX6_9GAMM</name>
<dbReference type="Gene3D" id="3.20.20.10">
    <property type="entry name" value="Alanine racemase"/>
    <property type="match status" value="1"/>
</dbReference>
<dbReference type="SUPFAM" id="SSF51419">
    <property type="entry name" value="PLP-binding barrel"/>
    <property type="match status" value="1"/>
</dbReference>
<proteinExistence type="inferred from homology"/>
<evidence type="ECO:0000313" key="6">
    <source>
        <dbReference type="EMBL" id="RZO23621.1"/>
    </source>
</evidence>
<dbReference type="NCBIfam" id="TIGR00044">
    <property type="entry name" value="YggS family pyridoxal phosphate-dependent enzyme"/>
    <property type="match status" value="1"/>
</dbReference>
<reference evidence="6 7" key="1">
    <citation type="submission" date="2019-02" db="EMBL/GenBank/DDBJ databases">
        <title>Prokaryotic population dynamics and viral predation in marine succession experiment using metagenomics: the confinement effect.</title>
        <authorList>
            <person name="Haro-Moreno J.M."/>
            <person name="Rodriguez-Valera F."/>
            <person name="Lopez-Perez M."/>
        </authorList>
    </citation>
    <scope>NUCLEOTIDE SEQUENCE [LARGE SCALE GENOMIC DNA]</scope>
    <source>
        <strain evidence="6">MED-G166</strain>
    </source>
</reference>
<feature type="modified residue" description="N6-(pyridoxal phosphate)lysine" evidence="2 3">
    <location>
        <position position="24"/>
    </location>
</feature>
<dbReference type="PANTHER" id="PTHR10146">
    <property type="entry name" value="PROLINE SYNTHETASE CO-TRANSCRIBED BACTERIAL HOMOLOG PROTEIN"/>
    <property type="match status" value="1"/>
</dbReference>
<accession>A0A520MQX6</accession>
<evidence type="ECO:0000256" key="2">
    <source>
        <dbReference type="HAMAP-Rule" id="MF_02087"/>
    </source>
</evidence>
<comment type="cofactor">
    <cofactor evidence="3">
        <name>pyridoxal 5'-phosphate</name>
        <dbReference type="ChEBI" id="CHEBI:597326"/>
    </cofactor>
</comment>
<dbReference type="Pfam" id="PF01168">
    <property type="entry name" value="Ala_racemase_N"/>
    <property type="match status" value="1"/>
</dbReference>
<sequence length="213" mass="23810">MNLDYFHKLKDGLGAHCKLIAVSKGQSIEKILTLYKEGQRDFGENFLQELQSKKVKLPEDIRWHFLGNIQSNKLYDVANCSDLIHSISRKKIYDKLFSLGQGKEHKILLQLKLGNESSKSGFTDDEIYEIIGSNPANNSVVIKGLMVIGENGISASEITKQFSFAADVFNKIKLLDKNVEFLSMGMSGDFNIALDAGSNMIRIGTSLFGDRKK</sequence>
<protein>
    <recommendedName>
        <fullName evidence="2">Pyridoxal phosphate homeostasis protein</fullName>
        <shortName evidence="2">PLP homeostasis protein</shortName>
    </recommendedName>
</protein>
<dbReference type="HAMAP" id="MF_02087">
    <property type="entry name" value="PLP_homeostasis"/>
    <property type="match status" value="1"/>
</dbReference>
<feature type="domain" description="Alanine racemase N-terminal" evidence="5">
    <location>
        <begin position="9"/>
        <end position="211"/>
    </location>
</feature>
<gene>
    <name evidence="6" type="ORF">EVA99_03460</name>
</gene>
<dbReference type="InterPro" id="IPR011078">
    <property type="entry name" value="PyrdxlP_homeostasis"/>
</dbReference>
<evidence type="ECO:0000256" key="4">
    <source>
        <dbReference type="RuleBase" id="RU004514"/>
    </source>
</evidence>
<dbReference type="Proteomes" id="UP000320146">
    <property type="component" value="Unassembled WGS sequence"/>
</dbReference>
<comment type="caution">
    <text evidence="6">The sequence shown here is derived from an EMBL/GenBank/DDBJ whole genome shotgun (WGS) entry which is preliminary data.</text>
</comment>
<keyword evidence="1 2" id="KW-0663">Pyridoxal phosphate</keyword>
<comment type="similarity">
    <text evidence="2 4">Belongs to the pyridoxal phosphate-binding protein YggS/PROSC family.</text>
</comment>